<dbReference type="SUPFAM" id="SSF54523">
    <property type="entry name" value="Pili subunits"/>
    <property type="match status" value="1"/>
</dbReference>
<name>A0A5C6A463_9BACT</name>
<evidence type="ECO:0000259" key="2">
    <source>
        <dbReference type="Pfam" id="PF07596"/>
    </source>
</evidence>
<evidence type="ECO:0000256" key="1">
    <source>
        <dbReference type="SAM" id="Phobius"/>
    </source>
</evidence>
<dbReference type="OrthoDB" id="248923at2"/>
<dbReference type="AlphaFoldDB" id="A0A5C6A463"/>
<dbReference type="NCBIfam" id="TIGR04294">
    <property type="entry name" value="pre_pil_HX9DG"/>
    <property type="match status" value="1"/>
</dbReference>
<keyword evidence="4" id="KW-1185">Reference proteome</keyword>
<feature type="transmembrane region" description="Helical" evidence="1">
    <location>
        <begin position="12"/>
        <end position="37"/>
    </location>
</feature>
<gene>
    <name evidence="3" type="ORF">Pla52n_55270</name>
</gene>
<dbReference type="Gene3D" id="3.30.700.10">
    <property type="entry name" value="Glycoprotein, Type 4 Pilin"/>
    <property type="match status" value="1"/>
</dbReference>
<keyword evidence="1" id="KW-1133">Transmembrane helix</keyword>
<dbReference type="NCBIfam" id="TIGR02532">
    <property type="entry name" value="IV_pilin_GFxxxE"/>
    <property type="match status" value="1"/>
</dbReference>
<dbReference type="InterPro" id="IPR012902">
    <property type="entry name" value="N_methyl_site"/>
</dbReference>
<keyword evidence="1" id="KW-0472">Membrane</keyword>
<organism evidence="3 4">
    <name type="scientific">Stieleria varia</name>
    <dbReference type="NCBI Taxonomy" id="2528005"/>
    <lineage>
        <taxon>Bacteria</taxon>
        <taxon>Pseudomonadati</taxon>
        <taxon>Planctomycetota</taxon>
        <taxon>Planctomycetia</taxon>
        <taxon>Pirellulales</taxon>
        <taxon>Pirellulaceae</taxon>
        <taxon>Stieleria</taxon>
    </lineage>
</organism>
<dbReference type="PANTHER" id="PTHR30093:SF2">
    <property type="entry name" value="TYPE II SECRETION SYSTEM PROTEIN H"/>
    <property type="match status" value="1"/>
</dbReference>
<evidence type="ECO:0000313" key="3">
    <source>
        <dbReference type="EMBL" id="TWT94702.1"/>
    </source>
</evidence>
<dbReference type="InterPro" id="IPR045584">
    <property type="entry name" value="Pilin-like"/>
</dbReference>
<protein>
    <recommendedName>
        <fullName evidence="2">DUF1559 domain-containing protein</fullName>
    </recommendedName>
</protein>
<comment type="caution">
    <text evidence="3">The sequence shown here is derived from an EMBL/GenBank/DDBJ whole genome shotgun (WGS) entry which is preliminary data.</text>
</comment>
<dbReference type="PROSITE" id="PS00409">
    <property type="entry name" value="PROKAR_NTER_METHYL"/>
    <property type="match status" value="1"/>
</dbReference>
<keyword evidence="1" id="KW-0812">Transmembrane</keyword>
<dbReference type="Pfam" id="PF07596">
    <property type="entry name" value="SBP_bac_10"/>
    <property type="match status" value="1"/>
</dbReference>
<proteinExistence type="predicted"/>
<dbReference type="EMBL" id="SJPN01000007">
    <property type="protein sequence ID" value="TWT94702.1"/>
    <property type="molecule type" value="Genomic_DNA"/>
</dbReference>
<accession>A0A5C6A463</accession>
<dbReference type="PANTHER" id="PTHR30093">
    <property type="entry name" value="GENERAL SECRETION PATHWAY PROTEIN G"/>
    <property type="match status" value="1"/>
</dbReference>
<dbReference type="InterPro" id="IPR027558">
    <property type="entry name" value="Pre_pil_HX9DG_C"/>
</dbReference>
<dbReference type="Proteomes" id="UP000320176">
    <property type="component" value="Unassembled WGS sequence"/>
</dbReference>
<dbReference type="RefSeq" id="WP_146522512.1">
    <property type="nucleotide sequence ID" value="NZ_CP151726.1"/>
</dbReference>
<reference evidence="3 4" key="1">
    <citation type="submission" date="2019-02" db="EMBL/GenBank/DDBJ databases">
        <title>Deep-cultivation of Planctomycetes and their phenomic and genomic characterization uncovers novel biology.</title>
        <authorList>
            <person name="Wiegand S."/>
            <person name="Jogler M."/>
            <person name="Boedeker C."/>
            <person name="Pinto D."/>
            <person name="Vollmers J."/>
            <person name="Rivas-Marin E."/>
            <person name="Kohn T."/>
            <person name="Peeters S.H."/>
            <person name="Heuer A."/>
            <person name="Rast P."/>
            <person name="Oberbeckmann S."/>
            <person name="Bunk B."/>
            <person name="Jeske O."/>
            <person name="Meyerdierks A."/>
            <person name="Storesund J.E."/>
            <person name="Kallscheuer N."/>
            <person name="Luecker S."/>
            <person name="Lage O.M."/>
            <person name="Pohl T."/>
            <person name="Merkel B.J."/>
            <person name="Hornburger P."/>
            <person name="Mueller R.-W."/>
            <person name="Bruemmer F."/>
            <person name="Labrenz M."/>
            <person name="Spormann A.M."/>
            <person name="Op Den Camp H."/>
            <person name="Overmann J."/>
            <person name="Amann R."/>
            <person name="Jetten M.S.M."/>
            <person name="Mascher T."/>
            <person name="Medema M.H."/>
            <person name="Devos D.P."/>
            <person name="Kaster A.-K."/>
            <person name="Ovreas L."/>
            <person name="Rohde M."/>
            <person name="Galperin M.Y."/>
            <person name="Jogler C."/>
        </authorList>
    </citation>
    <scope>NUCLEOTIDE SEQUENCE [LARGE SCALE GENOMIC DNA]</scope>
    <source>
        <strain evidence="3 4">Pla52n</strain>
    </source>
</reference>
<sequence length="369" mass="39873">MKTYHTPNREHGGFTLVELLVVIAIIGILVGLLLPAVQAAREAARRMSCSNNFRQIGLALSNYESAFKKLPPAGIRDGDFAVQARILPFIEQSGLHDELHFDVPAFSGGWSGKVPHPSNAAAFEKVIPTYLCPSDPASPITLVNVSGTDYSYGGLNYMASYGSNRGQNYDFRWPTDGVFFEPYGVRFNHVTDGLSNTAVMSEAVRSEGPDQTLPPGTLPPRRPYLLTLNGSSGVGTNIGSVQGMPGSGVWAAFVNANGMIENPDLEVLRQNFDSWRGGSSPALRGRGMSWAFTGAINSMTNGYLSPNSYTPDIVTHWTGYFAPRSYHTGGAQLLFADGSVHFLSDSTDTELHRDLHSANGHEVIQGFTP</sequence>
<feature type="domain" description="DUF1559" evidence="2">
    <location>
        <begin position="38"/>
        <end position="349"/>
    </location>
</feature>
<dbReference type="InterPro" id="IPR011453">
    <property type="entry name" value="DUF1559"/>
</dbReference>
<dbReference type="Pfam" id="PF07963">
    <property type="entry name" value="N_methyl"/>
    <property type="match status" value="1"/>
</dbReference>
<evidence type="ECO:0000313" key="4">
    <source>
        <dbReference type="Proteomes" id="UP000320176"/>
    </source>
</evidence>